<evidence type="ECO:0000313" key="3">
    <source>
        <dbReference type="Proteomes" id="UP000069697"/>
    </source>
</evidence>
<protein>
    <submittedName>
        <fullName evidence="2">Uncharacterized protein</fullName>
    </submittedName>
</protein>
<evidence type="ECO:0000313" key="2">
    <source>
        <dbReference type="EMBL" id="GAS82429.1"/>
    </source>
</evidence>
<sequence length="316" mass="35380">METVEQLTLFPLDSPVSHSATPDNGGALTMSVISGRRLCESLQMSGPLGLLAKMLLDSSVWQSQLGELQWKAELLPEKRTKTFTRRYIHNKRLCLSDVSVRTLKTSVTKSKFMCFRLHLSGPRTKETGRSLWATPSAADSVGNHGGGQSKSLRTDIYNTTKDYWATPQARDFRSGDDPTGPRAQRKQEQGWTRNLNDQVKLWPTPKSTLRGDCPSERERRTPDLHAAVKMWPTPRANDAEKRGEINAEDPRNGLPGAVRMWPTPAAQDSKNSTLPESQKERDSVPGALMREGHTGQLNPEWVETLMNFPMGWTDVE</sequence>
<evidence type="ECO:0000256" key="1">
    <source>
        <dbReference type="SAM" id="MobiDB-lite"/>
    </source>
</evidence>
<reference evidence="2 3" key="1">
    <citation type="journal article" date="2016" name="Genome Announc.">
        <title>Draft Genome Sequence of Paenibacillus amylolyticus Heshi-A3, Isolated from Fermented Rice Bran in a Japanese Fermented Seafood Dish.</title>
        <authorList>
            <person name="Akuzawa S."/>
            <person name="Nagaoka J."/>
            <person name="Kanekatsu M."/>
            <person name="Kubota E."/>
            <person name="Ohtake R."/>
            <person name="Suzuki T."/>
            <person name="Kanesaki Y."/>
        </authorList>
    </citation>
    <scope>NUCLEOTIDE SEQUENCE [LARGE SCALE GENOMIC DNA]</scope>
    <source>
        <strain evidence="2 3">Heshi-A3</strain>
    </source>
</reference>
<name>A0A124DXX3_PAEAM</name>
<feature type="compositionally biased region" description="Polar residues" evidence="1">
    <location>
        <begin position="266"/>
        <end position="276"/>
    </location>
</feature>
<dbReference type="EMBL" id="BCNV01000001">
    <property type="protein sequence ID" value="GAS82429.1"/>
    <property type="molecule type" value="Genomic_DNA"/>
</dbReference>
<reference evidence="3" key="2">
    <citation type="submission" date="2016-01" db="EMBL/GenBank/DDBJ databases">
        <title>Draft Genome Sequence of Paenibacillus amylolyticus Heshi-A3 that Was Isolated from Fermented Rice Bran with Aging Salted Mackerel, Which Was Named Heshiko as Traditional Fermented Seafood in Japan.</title>
        <authorList>
            <person name="Akuzawa S."/>
            <person name="Nakagawa J."/>
            <person name="Kanekatsu T."/>
            <person name="Kubota E."/>
            <person name="Ohtake R."/>
            <person name="Suzuki T."/>
            <person name="Kanesaki Y."/>
        </authorList>
    </citation>
    <scope>NUCLEOTIDE SEQUENCE [LARGE SCALE GENOMIC DNA]</scope>
    <source>
        <strain evidence="3">Heshi-A3</strain>
    </source>
</reference>
<gene>
    <name evidence="2" type="ORF">PAHA3_2503</name>
</gene>
<feature type="compositionally biased region" description="Basic and acidic residues" evidence="1">
    <location>
        <begin position="213"/>
        <end position="223"/>
    </location>
</feature>
<dbReference type="Proteomes" id="UP000069697">
    <property type="component" value="Unassembled WGS sequence"/>
</dbReference>
<organism evidence="2 3">
    <name type="scientific">Paenibacillus amylolyticus</name>
    <dbReference type="NCBI Taxonomy" id="1451"/>
    <lineage>
        <taxon>Bacteria</taxon>
        <taxon>Bacillati</taxon>
        <taxon>Bacillota</taxon>
        <taxon>Bacilli</taxon>
        <taxon>Bacillales</taxon>
        <taxon>Paenibacillaceae</taxon>
        <taxon>Paenibacillus</taxon>
    </lineage>
</organism>
<accession>A0A124DXX3</accession>
<feature type="compositionally biased region" description="Basic and acidic residues" evidence="1">
    <location>
        <begin position="237"/>
        <end position="251"/>
    </location>
</feature>
<proteinExistence type="predicted"/>
<comment type="caution">
    <text evidence="2">The sequence shown here is derived from an EMBL/GenBank/DDBJ whole genome shotgun (WGS) entry which is preliminary data.</text>
</comment>
<feature type="region of interest" description="Disordered" evidence="1">
    <location>
        <begin position="167"/>
        <end position="296"/>
    </location>
</feature>
<dbReference type="AlphaFoldDB" id="A0A124DXX3"/>